<dbReference type="OrthoDB" id="10251234at2759"/>
<sequence>MQEPSWKQIRLSLERPYKDDNGEHIPTLLDITPDGQHIYEQKESSTKALGNNLRRIFVERGVDFFDRTKGHKFEEGIPTVENKDSSETFNHPDEEGVPASQQMTVEELYKMRAEIMPQLFTSLGEISLARDLLTSLLASSQPQPGNQPSNLSAAVVSKPPPIISVQAFNAQLTIGSKDEALRKAADVFKSAADSLERGRIKGEKYWVDALKVRRANWGLIPAPLPFGSATGKGADKTSKDFLISYGLEESPPAFRRQAMARMATDADATDSLVFLHRQRTRLRVSVAVAGAEGTMITSQNTPSKVDLPGLEGALEVAQQEVVEQEIFSILVQEAGNLPTASARVSERLIVIDAAQGTELRFELLDDETQCPESFDDLSQEKCNLIYSALHVLLLGRHAHLKSRRLGTAGTSRASTDAFRSPPPILQPIIDLLQYQVFCERIKSEIDKMVAALSAAGIPASLRFDPVGETGRQLVQFLETGNGRVIGGEAVLRIDNRHTIRLTFLSPSSLTAHLAQATLTISSIPQLCQLLIDEVERRLLHGICRCVGRWEGCVLNFHVSFGKDFAIDCSAFQLHKGTPKQGQLDSYSSNPGGLSLMSWIEQIINTAPLSLS</sequence>
<evidence type="ECO:0000313" key="9">
    <source>
        <dbReference type="EMBL" id="GLB33862.1"/>
    </source>
</evidence>
<evidence type="ECO:0000256" key="5">
    <source>
        <dbReference type="ARBA" id="ARBA00023163"/>
    </source>
</evidence>
<evidence type="ECO:0000256" key="6">
    <source>
        <dbReference type="ARBA" id="ARBA00023242"/>
    </source>
</evidence>
<accession>A0A9P3PDH6</accession>
<dbReference type="GO" id="GO:0003712">
    <property type="term" value="F:transcription coregulator activity"/>
    <property type="evidence" value="ECO:0007669"/>
    <property type="project" value="InterPro"/>
</dbReference>
<keyword evidence="6 8" id="KW-0539">Nucleus</keyword>
<dbReference type="Pfam" id="PF10156">
    <property type="entry name" value="Med17"/>
    <property type="match status" value="1"/>
</dbReference>
<dbReference type="PANTHER" id="PTHR13114">
    <property type="entry name" value="MEDIATOR OF RNA POLYMERASE II TRANSCRIPTION SUBUNIT 17"/>
    <property type="match status" value="1"/>
</dbReference>
<evidence type="ECO:0000256" key="4">
    <source>
        <dbReference type="ARBA" id="ARBA00023015"/>
    </source>
</evidence>
<comment type="subunit">
    <text evidence="8">Component of the Mediator complex.</text>
</comment>
<dbReference type="Proteomes" id="UP001063166">
    <property type="component" value="Unassembled WGS sequence"/>
</dbReference>
<dbReference type="InterPro" id="IPR019313">
    <property type="entry name" value="Mediator_Med17"/>
</dbReference>
<dbReference type="EMBL" id="BRPK01000001">
    <property type="protein sequence ID" value="GLB33862.1"/>
    <property type="molecule type" value="Genomic_DNA"/>
</dbReference>
<dbReference type="AlphaFoldDB" id="A0A9P3PDH6"/>
<reference evidence="9" key="1">
    <citation type="submission" date="2022-07" db="EMBL/GenBank/DDBJ databases">
        <title>The genome of Lyophyllum shimeji provides insight into the initial evolution of ectomycorrhizal fungal genome.</title>
        <authorList>
            <person name="Kobayashi Y."/>
            <person name="Shibata T."/>
            <person name="Hirakawa H."/>
            <person name="Shigenobu S."/>
            <person name="Nishiyama T."/>
            <person name="Yamada A."/>
            <person name="Hasebe M."/>
            <person name="Kawaguchi M."/>
        </authorList>
    </citation>
    <scope>NUCLEOTIDE SEQUENCE</scope>
    <source>
        <strain evidence="9">AT787</strain>
    </source>
</reference>
<comment type="subcellular location">
    <subcellularLocation>
        <location evidence="1 8">Nucleus</location>
    </subcellularLocation>
</comment>
<comment type="function">
    <text evidence="8">Component of the Mediator complex, a coactivator involved in the regulated transcription of nearly all RNA polymerase II-dependent genes. Mediator functions as a bridge to convey information from gene-specific regulatory proteins to the basal RNA polymerase II transcription machinery. Mediator is recruited to promoters by direct interactions with regulatory proteins and serves as a scaffold for the assembly of a functional preinitiation complex with RNA polymerase II and the general transcription factors.</text>
</comment>
<keyword evidence="5 8" id="KW-0804">Transcription</keyword>
<evidence type="ECO:0000256" key="1">
    <source>
        <dbReference type="ARBA" id="ARBA00004123"/>
    </source>
</evidence>
<dbReference type="GO" id="GO:0070847">
    <property type="term" value="C:core mediator complex"/>
    <property type="evidence" value="ECO:0007669"/>
    <property type="project" value="TreeGrafter"/>
</dbReference>
<dbReference type="PANTHER" id="PTHR13114:SF7">
    <property type="entry name" value="MEDIATOR OF RNA POLYMERASE II TRANSCRIPTION SUBUNIT 17"/>
    <property type="match status" value="1"/>
</dbReference>
<dbReference type="GO" id="GO:0016592">
    <property type="term" value="C:mediator complex"/>
    <property type="evidence" value="ECO:0007669"/>
    <property type="project" value="InterPro"/>
</dbReference>
<organism evidence="9 10">
    <name type="scientific">Lyophyllum shimeji</name>
    <name type="common">Hon-shimeji</name>
    <name type="synonym">Tricholoma shimeji</name>
    <dbReference type="NCBI Taxonomy" id="47721"/>
    <lineage>
        <taxon>Eukaryota</taxon>
        <taxon>Fungi</taxon>
        <taxon>Dikarya</taxon>
        <taxon>Basidiomycota</taxon>
        <taxon>Agaricomycotina</taxon>
        <taxon>Agaricomycetes</taxon>
        <taxon>Agaricomycetidae</taxon>
        <taxon>Agaricales</taxon>
        <taxon>Tricholomatineae</taxon>
        <taxon>Lyophyllaceae</taxon>
        <taxon>Lyophyllum</taxon>
    </lineage>
</organism>
<proteinExistence type="inferred from homology"/>
<dbReference type="GO" id="GO:0006357">
    <property type="term" value="P:regulation of transcription by RNA polymerase II"/>
    <property type="evidence" value="ECO:0007669"/>
    <property type="project" value="InterPro"/>
</dbReference>
<keyword evidence="8" id="KW-0010">Activator</keyword>
<evidence type="ECO:0000256" key="7">
    <source>
        <dbReference type="ARBA" id="ARBA00032014"/>
    </source>
</evidence>
<protein>
    <recommendedName>
        <fullName evidence="3 8">Mediator of RNA polymerase II transcription subunit 17</fullName>
    </recommendedName>
    <alternativeName>
        <fullName evidence="7 8">Mediator complex subunit 17</fullName>
    </alternativeName>
</protein>
<comment type="caution">
    <text evidence="9">The sequence shown here is derived from an EMBL/GenBank/DDBJ whole genome shotgun (WGS) entry which is preliminary data.</text>
</comment>
<evidence type="ECO:0000256" key="8">
    <source>
        <dbReference type="RuleBase" id="RU364140"/>
    </source>
</evidence>
<keyword evidence="4 8" id="KW-0805">Transcription regulation</keyword>
<evidence type="ECO:0000256" key="3">
    <source>
        <dbReference type="ARBA" id="ARBA00019610"/>
    </source>
</evidence>
<name>A0A9P3PDH6_LYOSH</name>
<keyword evidence="10" id="KW-1185">Reference proteome</keyword>
<evidence type="ECO:0000313" key="10">
    <source>
        <dbReference type="Proteomes" id="UP001063166"/>
    </source>
</evidence>
<gene>
    <name evidence="8" type="primary">MED17</name>
    <name evidence="9" type="ORF">LshimejAT787_0107460</name>
</gene>
<comment type="similarity">
    <text evidence="2 8">Belongs to the Mediator complex subunit 17 family.</text>
</comment>
<evidence type="ECO:0000256" key="2">
    <source>
        <dbReference type="ARBA" id="ARBA00005635"/>
    </source>
</evidence>